<evidence type="ECO:0000313" key="7">
    <source>
        <dbReference type="EMBL" id="KAL3317438.1"/>
    </source>
</evidence>
<evidence type="ECO:0000259" key="6">
    <source>
        <dbReference type="Pfam" id="PF08784"/>
    </source>
</evidence>
<dbReference type="Gene3D" id="2.40.50.140">
    <property type="entry name" value="Nucleic acid-binding proteins"/>
    <property type="match status" value="1"/>
</dbReference>
<dbReference type="InterPro" id="IPR014892">
    <property type="entry name" value="RPA_C"/>
</dbReference>
<dbReference type="PANTHER" id="PTHR13989">
    <property type="entry name" value="REPLICATION PROTEIN A-RELATED"/>
    <property type="match status" value="1"/>
</dbReference>
<keyword evidence="4" id="KW-0539">Nucleus</keyword>
<proteinExistence type="inferred from homology"/>
<dbReference type="SUPFAM" id="SSF46785">
    <property type="entry name" value="Winged helix' DNA-binding domain"/>
    <property type="match status" value="1"/>
</dbReference>
<feature type="signal peptide" evidence="5">
    <location>
        <begin position="1"/>
        <end position="23"/>
    </location>
</feature>
<dbReference type="InterPro" id="IPR036390">
    <property type="entry name" value="WH_DNA-bd_sf"/>
</dbReference>
<keyword evidence="7" id="KW-0804">Transcription</keyword>
<feature type="domain" description="Replication protein A C-terminal" evidence="6">
    <location>
        <begin position="126"/>
        <end position="180"/>
    </location>
</feature>
<dbReference type="Pfam" id="PF08784">
    <property type="entry name" value="RPA_C"/>
    <property type="match status" value="1"/>
</dbReference>
<dbReference type="FunFam" id="1.10.10.10:FF:000168">
    <property type="entry name" value="Replication protein A 32 kDa subunit"/>
    <property type="match status" value="1"/>
</dbReference>
<dbReference type="InterPro" id="IPR036388">
    <property type="entry name" value="WH-like_DNA-bd_sf"/>
</dbReference>
<dbReference type="InterPro" id="IPR012340">
    <property type="entry name" value="NA-bd_OB-fold"/>
</dbReference>
<evidence type="ECO:0000256" key="1">
    <source>
        <dbReference type="ARBA" id="ARBA00004123"/>
    </source>
</evidence>
<keyword evidence="8" id="KW-1185">Reference proteome</keyword>
<dbReference type="EMBL" id="JBJKFK010000382">
    <property type="protein sequence ID" value="KAL3317438.1"/>
    <property type="molecule type" value="Genomic_DNA"/>
</dbReference>
<dbReference type="Proteomes" id="UP001626550">
    <property type="component" value="Unassembled WGS sequence"/>
</dbReference>
<comment type="subcellular location">
    <subcellularLocation>
        <location evidence="1">Nucleus</location>
    </subcellularLocation>
</comment>
<evidence type="ECO:0000256" key="4">
    <source>
        <dbReference type="ARBA" id="ARBA00023242"/>
    </source>
</evidence>
<evidence type="ECO:0000256" key="2">
    <source>
        <dbReference type="ARBA" id="ARBA00007815"/>
    </source>
</evidence>
<protein>
    <submittedName>
        <fullName evidence="7">DNA-directed RNA polymerase I subunit rpa2</fullName>
    </submittedName>
</protein>
<evidence type="ECO:0000256" key="5">
    <source>
        <dbReference type="SAM" id="SignalP"/>
    </source>
</evidence>
<evidence type="ECO:0000313" key="8">
    <source>
        <dbReference type="Proteomes" id="UP001626550"/>
    </source>
</evidence>
<keyword evidence="3" id="KW-0238">DNA-binding</keyword>
<dbReference type="AlphaFoldDB" id="A0ABD2QD10"/>
<accession>A0ABD2QD10</accession>
<evidence type="ECO:0000256" key="3">
    <source>
        <dbReference type="ARBA" id="ARBA00023125"/>
    </source>
</evidence>
<gene>
    <name evidence="7" type="primary">RPA2</name>
    <name evidence="7" type="ORF">Ciccas_003909</name>
</gene>
<reference evidence="7 8" key="1">
    <citation type="submission" date="2024-11" db="EMBL/GenBank/DDBJ databases">
        <title>Adaptive evolution of stress response genes in parasites aligns with host niche diversity.</title>
        <authorList>
            <person name="Hahn C."/>
            <person name="Resl P."/>
        </authorList>
    </citation>
    <scope>NUCLEOTIDE SEQUENCE [LARGE SCALE GENOMIC DNA]</scope>
    <source>
        <strain evidence="7">EGGRZ-B1_66</strain>
        <tissue evidence="7">Body</tissue>
    </source>
</reference>
<dbReference type="GO" id="GO:0003677">
    <property type="term" value="F:DNA binding"/>
    <property type="evidence" value="ECO:0007669"/>
    <property type="project" value="UniProtKB-KW"/>
</dbReference>
<organism evidence="7 8">
    <name type="scientific">Cichlidogyrus casuarinus</name>
    <dbReference type="NCBI Taxonomy" id="1844966"/>
    <lineage>
        <taxon>Eukaryota</taxon>
        <taxon>Metazoa</taxon>
        <taxon>Spiralia</taxon>
        <taxon>Lophotrochozoa</taxon>
        <taxon>Platyhelminthes</taxon>
        <taxon>Monogenea</taxon>
        <taxon>Monopisthocotylea</taxon>
        <taxon>Dactylogyridea</taxon>
        <taxon>Ancyrocephalidae</taxon>
        <taxon>Cichlidogyrus</taxon>
    </lineage>
</organism>
<dbReference type="CDD" id="cd04478">
    <property type="entry name" value="RPA2_DBD_D"/>
    <property type="match status" value="1"/>
</dbReference>
<comment type="caution">
    <text evidence="7">The sequence shown here is derived from an EMBL/GenBank/DDBJ whole genome shotgun (WGS) entry which is preliminary data.</text>
</comment>
<dbReference type="Gene3D" id="1.10.10.10">
    <property type="entry name" value="Winged helix-like DNA-binding domain superfamily/Winged helix DNA-binding domain"/>
    <property type="match status" value="1"/>
</dbReference>
<keyword evidence="7" id="KW-0240">DNA-directed RNA polymerase</keyword>
<dbReference type="PANTHER" id="PTHR13989:SF16">
    <property type="entry name" value="REPLICATION PROTEIN A2"/>
    <property type="match status" value="1"/>
</dbReference>
<dbReference type="InterPro" id="IPR040260">
    <property type="entry name" value="RFA2-like"/>
</dbReference>
<name>A0ABD2QD10_9PLAT</name>
<dbReference type="GO" id="GO:0000428">
    <property type="term" value="C:DNA-directed RNA polymerase complex"/>
    <property type="evidence" value="ECO:0007669"/>
    <property type="project" value="UniProtKB-KW"/>
</dbReference>
<keyword evidence="5" id="KW-0732">Signal</keyword>
<feature type="chain" id="PRO_5044754209" evidence="5">
    <location>
        <begin position="24"/>
        <end position="188"/>
    </location>
</feature>
<comment type="similarity">
    <text evidence="2">Belongs to the replication factor A protein 2 family.</text>
</comment>
<dbReference type="GO" id="GO:0005634">
    <property type="term" value="C:nucleus"/>
    <property type="evidence" value="ECO:0007669"/>
    <property type="project" value="UniProtKB-SubCell"/>
</dbReference>
<sequence length="188" mass="20785">MINCSSIATICFFQAVLVGYISSVNIVNTRIDYEINDYTGRSCTVQKFFDDDNPPETIPENTYVRVVGQVRTFNESKSVVAFSITPIEDMNMLTAHMMEIIYSHMLLRSNAAGGVSTAITSKPQGDVSTEINRVVASCNNSDGITAKEVHSKLPHLSLDSVIKAMDRLLQEGYIYSTVDESHFKSIDA</sequence>
<dbReference type="SUPFAM" id="SSF50249">
    <property type="entry name" value="Nucleic acid-binding proteins"/>
    <property type="match status" value="1"/>
</dbReference>